<dbReference type="Pfam" id="PF10633">
    <property type="entry name" value="NPCBM_assoc"/>
    <property type="match status" value="1"/>
</dbReference>
<dbReference type="SUPFAM" id="SSF102588">
    <property type="entry name" value="LmbE-like"/>
    <property type="match status" value="1"/>
</dbReference>
<dbReference type="Gene3D" id="2.60.40.10">
    <property type="entry name" value="Immunoglobulins"/>
    <property type="match status" value="1"/>
</dbReference>
<keyword evidence="4" id="KW-1185">Reference proteome</keyword>
<keyword evidence="1" id="KW-0732">Signal</keyword>
<organism evidence="3 4">
    <name type="scientific">Bhargavaea ullalensis</name>
    <dbReference type="NCBI Taxonomy" id="1265685"/>
    <lineage>
        <taxon>Bacteria</taxon>
        <taxon>Bacillati</taxon>
        <taxon>Bacillota</taxon>
        <taxon>Bacilli</taxon>
        <taxon>Bacillales</taxon>
        <taxon>Caryophanaceae</taxon>
        <taxon>Bhargavaea</taxon>
    </lineage>
</organism>
<dbReference type="SUPFAM" id="SSF52317">
    <property type="entry name" value="Class I glutamine amidotransferase-like"/>
    <property type="match status" value="1"/>
</dbReference>
<proteinExistence type="predicted"/>
<evidence type="ECO:0000256" key="1">
    <source>
        <dbReference type="SAM" id="SignalP"/>
    </source>
</evidence>
<reference evidence="3 4" key="1">
    <citation type="submission" date="2024-06" db="EMBL/GenBank/DDBJ databases">
        <title>Genomic Encyclopedia of Type Strains, Phase IV (KMG-IV): sequencing the most valuable type-strain genomes for metagenomic binning, comparative biology and taxonomic classification.</title>
        <authorList>
            <person name="Goeker M."/>
        </authorList>
    </citation>
    <scope>NUCLEOTIDE SEQUENCE [LARGE SCALE GENOMIC DNA]</scope>
    <source>
        <strain evidence="3 4">DSM 26128</strain>
    </source>
</reference>
<dbReference type="RefSeq" id="WP_354198032.1">
    <property type="nucleotide sequence ID" value="NZ_JBEPLW010000017.1"/>
</dbReference>
<dbReference type="Gene3D" id="3.40.50.10320">
    <property type="entry name" value="LmbE-like"/>
    <property type="match status" value="1"/>
</dbReference>
<dbReference type="InterPro" id="IPR029062">
    <property type="entry name" value="Class_I_gatase-like"/>
</dbReference>
<dbReference type="Pfam" id="PF02585">
    <property type="entry name" value="PIG-L"/>
    <property type="match status" value="1"/>
</dbReference>
<name>A0ABV2GD39_9BACL</name>
<sequence length="832" mass="92843">MKRLWYGVLSVLLVTSLVPSAISAKKQEEPDAELWSAVKPLETTVTFLNTGAHPDDERSDFLAYLSRGLGVKTSSLIANRGEGGQNAIGNELGNGLGIIRSNEMVEAAKVNGVKAYHLSETTSDPIYDFGFSKSPEETLEKWGEEVTYSRLIRFIRTYQPDIVMPSFLDVDSQHGHHRAMNVLSVRAFEDAADPTVFPEQLKEGLEPWQIKKLYLPVSKDEATTSIEIGGYDPVYGMSYPQLGEASRYLHKSQGMGREVPVEPRQTHLLLADSAVEADSSDLFAGIPYDFDEWANAVRDKKLSGKLADLQESLDEIVDAYPDRTAILPKSQKALDETRKLAKHVEKSKLAGEVKHDLLHKLELKEEQLQEVSFISSNLETTINIGSYVLTQGEKTEVMVEVKNNGRQKVQHLEAELLTPDGWKHGGKAKLKHLKPGESGKVTFDVTVPEDAGYFEPYADPALQVRLSFKEKGTETVRVQDLDNTVSVLPELSVTPDPVNITVNTADVQDEIPVKVRVKNYRAGETEATVSLKLPEGWKSEPESIETAFGARFEEKTAAFTLIPPATVEEGDFTVEAVAEMDGQSFNTTVQEIKYEHINDSYYLYPSVINGVAFEMLKPEGLKVGYIDSGFDQMADAFSNAGFDITKLTPEDLASGDLSQYDTIVTGIRATLGREDLLQNNERIKEYVRNGGHFVMQYVTAADPWDAELTPPYPLKIGTPSIRWRVTDETAEVTMTKPDHPLFNYPNKITSSDWDNWVQERGLYFPMEWDSRYETFVSMADPGEDPFTSGILMAEYGEGTYLYTNLVFYRQIGAQVPGGYRIFANLMSYGTQK</sequence>
<comment type="caution">
    <text evidence="3">The sequence shown here is derived from an EMBL/GenBank/DDBJ whole genome shotgun (WGS) entry which is preliminary data.</text>
</comment>
<accession>A0ABV2GD39</accession>
<dbReference type="EMBL" id="JBEPLW010000017">
    <property type="protein sequence ID" value="MET3576200.1"/>
    <property type="molecule type" value="Genomic_DNA"/>
</dbReference>
<gene>
    <name evidence="3" type="ORF">ABID49_002115</name>
</gene>
<protein>
    <submittedName>
        <fullName evidence="3">LmbE family N-acetylglucosaminyl deacetylase</fullName>
    </submittedName>
</protein>
<dbReference type="CDD" id="cd03143">
    <property type="entry name" value="A4_beta-galactosidase_middle_domain"/>
    <property type="match status" value="1"/>
</dbReference>
<evidence type="ECO:0000259" key="2">
    <source>
        <dbReference type="Pfam" id="PF10633"/>
    </source>
</evidence>
<feature type="domain" description="Alpha-galactosidase NEW3" evidence="2">
    <location>
        <begin position="390"/>
        <end position="455"/>
    </location>
</feature>
<dbReference type="InterPro" id="IPR013783">
    <property type="entry name" value="Ig-like_fold"/>
</dbReference>
<evidence type="ECO:0000313" key="3">
    <source>
        <dbReference type="EMBL" id="MET3576200.1"/>
    </source>
</evidence>
<dbReference type="InterPro" id="IPR018905">
    <property type="entry name" value="A-galactase_NEW3"/>
</dbReference>
<feature type="signal peptide" evidence="1">
    <location>
        <begin position="1"/>
        <end position="21"/>
    </location>
</feature>
<dbReference type="InterPro" id="IPR024078">
    <property type="entry name" value="LmbE-like_dom_sf"/>
</dbReference>
<feature type="chain" id="PRO_5046828940" evidence="1">
    <location>
        <begin position="22"/>
        <end position="832"/>
    </location>
</feature>
<dbReference type="Gene3D" id="3.40.50.880">
    <property type="match status" value="1"/>
</dbReference>
<evidence type="ECO:0000313" key="4">
    <source>
        <dbReference type="Proteomes" id="UP001549099"/>
    </source>
</evidence>
<dbReference type="InterPro" id="IPR003737">
    <property type="entry name" value="GlcNAc_PI_deacetylase-related"/>
</dbReference>
<dbReference type="Proteomes" id="UP001549099">
    <property type="component" value="Unassembled WGS sequence"/>
</dbReference>